<keyword evidence="1" id="KW-0812">Transmembrane</keyword>
<protein>
    <recommendedName>
        <fullName evidence="4">DUF2092 domain-containing protein</fullName>
    </recommendedName>
</protein>
<comment type="caution">
    <text evidence="2">The sequence shown here is derived from an EMBL/GenBank/DDBJ whole genome shotgun (WGS) entry which is preliminary data.</text>
</comment>
<accession>A0ABQ2M218</accession>
<reference evidence="3" key="1">
    <citation type="journal article" date="2019" name="Int. J. Syst. Evol. Microbiol.">
        <title>The Global Catalogue of Microorganisms (GCM) 10K type strain sequencing project: providing services to taxonomists for standard genome sequencing and annotation.</title>
        <authorList>
            <consortium name="The Broad Institute Genomics Platform"/>
            <consortium name="The Broad Institute Genome Sequencing Center for Infectious Disease"/>
            <person name="Wu L."/>
            <person name="Ma J."/>
        </authorList>
    </citation>
    <scope>NUCLEOTIDE SEQUENCE [LARGE SCALE GENOMIC DNA]</scope>
    <source>
        <strain evidence="3">CGMCC 4.7349</strain>
    </source>
</reference>
<dbReference type="RefSeq" id="WP_189174656.1">
    <property type="nucleotide sequence ID" value="NZ_BMNG01000007.1"/>
</dbReference>
<keyword evidence="3" id="KW-1185">Reference proteome</keyword>
<evidence type="ECO:0000313" key="2">
    <source>
        <dbReference type="EMBL" id="GGO45795.1"/>
    </source>
</evidence>
<gene>
    <name evidence="2" type="ORF">GCM10012286_35150</name>
</gene>
<proteinExistence type="predicted"/>
<feature type="transmembrane region" description="Helical" evidence="1">
    <location>
        <begin position="27"/>
        <end position="49"/>
    </location>
</feature>
<name>A0ABQ2M218_9ACTN</name>
<evidence type="ECO:0008006" key="4">
    <source>
        <dbReference type="Google" id="ProtNLM"/>
    </source>
</evidence>
<evidence type="ECO:0000313" key="3">
    <source>
        <dbReference type="Proteomes" id="UP000656881"/>
    </source>
</evidence>
<keyword evidence="1" id="KW-0472">Membrane</keyword>
<evidence type="ECO:0000256" key="1">
    <source>
        <dbReference type="SAM" id="Phobius"/>
    </source>
</evidence>
<keyword evidence="1" id="KW-1133">Transmembrane helix</keyword>
<dbReference type="EMBL" id="BMNG01000007">
    <property type="protein sequence ID" value="GGO45795.1"/>
    <property type="molecule type" value="Genomic_DNA"/>
</dbReference>
<sequence>MPEEAVPEVVGSPHGAARRRTYRYRGLAVAVGIGLVLGVAGGIAAHAVWPDESPATDKPPAAGTVASEAETIRAAMLKQKRVGVGVLAREGGDPDFFTGRARLELRDATTAHAETHVLYDMGEGHAWYPPEIVLIGNRAAITPAKEMTGPAYGRDGAFRTVSDATAAATDDVPLHNALEARWLAEPAHLVALLDGATRVSTRRAGAGDTRTLTGSTPLRALGADAVVGRLYRPYATTNPGGTVRFTLTVNSRDLPGTLKTEVPSRDGEDIFSVEYRRWGKGAPITRLPGAAQ</sequence>
<dbReference type="Proteomes" id="UP000656881">
    <property type="component" value="Unassembled WGS sequence"/>
</dbReference>
<organism evidence="2 3">
    <name type="scientific">Streptomyces lasiicapitis</name>
    <dbReference type="NCBI Taxonomy" id="1923961"/>
    <lineage>
        <taxon>Bacteria</taxon>
        <taxon>Bacillati</taxon>
        <taxon>Actinomycetota</taxon>
        <taxon>Actinomycetes</taxon>
        <taxon>Kitasatosporales</taxon>
        <taxon>Streptomycetaceae</taxon>
        <taxon>Streptomyces</taxon>
    </lineage>
</organism>